<keyword evidence="2" id="KW-1185">Reference proteome</keyword>
<accession>A0A1E5T574</accession>
<dbReference type="PANTHER" id="PTHR41368">
    <property type="entry name" value="PROTEIN YGHO"/>
    <property type="match status" value="1"/>
</dbReference>
<reference evidence="1 2" key="1">
    <citation type="submission" date="2016-08" db="EMBL/GenBank/DDBJ databases">
        <title>Draft genome of Fabibacter sp. strain SK-8.</title>
        <authorList>
            <person name="Wong S.-K."/>
            <person name="Hamasaki K."/>
            <person name="Yoshizawa S."/>
        </authorList>
    </citation>
    <scope>NUCLEOTIDE SEQUENCE [LARGE SCALE GENOMIC DNA]</scope>
    <source>
        <strain evidence="1 2">SK-8</strain>
    </source>
</reference>
<evidence type="ECO:0000313" key="2">
    <source>
        <dbReference type="Proteomes" id="UP000095552"/>
    </source>
</evidence>
<proteinExistence type="predicted"/>
<dbReference type="RefSeq" id="WP_069833834.1">
    <property type="nucleotide sequence ID" value="NZ_MDGQ01000003.1"/>
</dbReference>
<dbReference type="AlphaFoldDB" id="A0A1E5T574"/>
<dbReference type="SUPFAM" id="SSF55729">
    <property type="entry name" value="Acyl-CoA N-acyltransferases (Nat)"/>
    <property type="match status" value="1"/>
</dbReference>
<dbReference type="InterPro" id="IPR039968">
    <property type="entry name" value="BcerS-like"/>
</dbReference>
<dbReference type="STRING" id="1563681.BFP71_02290"/>
<name>A0A1E5T574_9BACT</name>
<evidence type="ECO:0000313" key="1">
    <source>
        <dbReference type="EMBL" id="OEK06522.1"/>
    </source>
</evidence>
<gene>
    <name evidence="1" type="ORF">BFP71_02290</name>
</gene>
<protein>
    <recommendedName>
        <fullName evidence="3">N-acetyltransferase domain-containing protein</fullName>
    </recommendedName>
</protein>
<dbReference type="InterPro" id="IPR016181">
    <property type="entry name" value="Acyl_CoA_acyltransferase"/>
</dbReference>
<dbReference type="PANTHER" id="PTHR41368:SF1">
    <property type="entry name" value="PROTEIN YGHO"/>
    <property type="match status" value="1"/>
</dbReference>
<comment type="caution">
    <text evidence="1">The sequence shown here is derived from an EMBL/GenBank/DDBJ whole genome shotgun (WGS) entry which is preliminary data.</text>
</comment>
<dbReference type="Gene3D" id="3.40.630.30">
    <property type="match status" value="1"/>
</dbReference>
<organism evidence="1 2">
    <name type="scientific">Roseivirga misakiensis</name>
    <dbReference type="NCBI Taxonomy" id="1563681"/>
    <lineage>
        <taxon>Bacteria</taxon>
        <taxon>Pseudomonadati</taxon>
        <taxon>Bacteroidota</taxon>
        <taxon>Cytophagia</taxon>
        <taxon>Cytophagales</taxon>
        <taxon>Roseivirgaceae</taxon>
        <taxon>Roseivirga</taxon>
    </lineage>
</organism>
<sequence length="374" mass="43607">MQIIEVIDNKGANEFLDVAREIYVNDTEWVCPLDNDIRAVFDPKVNTYFNHGEACRWILKNNGQLIGRIAAFINEKKADYEDKRIGGLGFFECIEDEDAAKLLFDTAVAWLKERRINTIDGPINFGENDQYWGLLVEGFSSPSYGMAYNPPYYQKFFENYGFKVKMEQMTNKFYLKEGLSPRFVKIANYIMERKPSISTERFDPKRIDKYAEDFLYIYNAAWAEFENFTPIKKEYVLETFKQMKPVLDPNLVQFAYVNGEPASFVLSLPDVNQIFKRFKGKLNLINKIRFVLLKRKKMIDRVRVVVMGTHPKFQGIGLESVVTYKSFEYCFNETPLNEVELSWVGDFNDKMIAIHKGLGAVPSKKHITYRLELN</sequence>
<evidence type="ECO:0008006" key="3">
    <source>
        <dbReference type="Google" id="ProtNLM"/>
    </source>
</evidence>
<dbReference type="OrthoDB" id="9806005at2"/>
<dbReference type="Proteomes" id="UP000095552">
    <property type="component" value="Unassembled WGS sequence"/>
</dbReference>
<dbReference type="EMBL" id="MDGQ01000003">
    <property type="protein sequence ID" value="OEK06522.1"/>
    <property type="molecule type" value="Genomic_DNA"/>
</dbReference>